<evidence type="ECO:0000313" key="3">
    <source>
        <dbReference type="Proteomes" id="UP001054945"/>
    </source>
</evidence>
<name>A0AAV4N0N0_CAEEX</name>
<proteinExistence type="predicted"/>
<dbReference type="Proteomes" id="UP001054945">
    <property type="component" value="Unassembled WGS sequence"/>
</dbReference>
<organism evidence="2 3">
    <name type="scientific">Caerostris extrusa</name>
    <name type="common">Bark spider</name>
    <name type="synonym">Caerostris bankana</name>
    <dbReference type="NCBI Taxonomy" id="172846"/>
    <lineage>
        <taxon>Eukaryota</taxon>
        <taxon>Metazoa</taxon>
        <taxon>Ecdysozoa</taxon>
        <taxon>Arthropoda</taxon>
        <taxon>Chelicerata</taxon>
        <taxon>Arachnida</taxon>
        <taxon>Araneae</taxon>
        <taxon>Araneomorphae</taxon>
        <taxon>Entelegynae</taxon>
        <taxon>Araneoidea</taxon>
        <taxon>Araneidae</taxon>
        <taxon>Caerostris</taxon>
    </lineage>
</organism>
<sequence length="94" mass="11634">MEEQDQTKYESSESCSQQGPSQRRNEKPPTCYYCGKVSHIEPRVRNNIGDMKHSLFRKDKYHPYRQHYFKRPRFSKTSFRWNLFWDSKFWKNPH</sequence>
<dbReference type="EMBL" id="BPLR01020401">
    <property type="protein sequence ID" value="GIX78332.1"/>
    <property type="molecule type" value="Genomic_DNA"/>
</dbReference>
<feature type="compositionally biased region" description="Polar residues" evidence="1">
    <location>
        <begin position="12"/>
        <end position="22"/>
    </location>
</feature>
<accession>A0AAV4N0N0</accession>
<protein>
    <submittedName>
        <fullName evidence="2">Uncharacterized protein</fullName>
    </submittedName>
</protein>
<gene>
    <name evidence="2" type="ORF">CEXT_727871</name>
</gene>
<keyword evidence="3" id="KW-1185">Reference proteome</keyword>
<evidence type="ECO:0000256" key="1">
    <source>
        <dbReference type="SAM" id="MobiDB-lite"/>
    </source>
</evidence>
<dbReference type="AlphaFoldDB" id="A0AAV4N0N0"/>
<comment type="caution">
    <text evidence="2">The sequence shown here is derived from an EMBL/GenBank/DDBJ whole genome shotgun (WGS) entry which is preliminary data.</text>
</comment>
<feature type="region of interest" description="Disordered" evidence="1">
    <location>
        <begin position="1"/>
        <end position="29"/>
    </location>
</feature>
<evidence type="ECO:0000313" key="2">
    <source>
        <dbReference type="EMBL" id="GIX78332.1"/>
    </source>
</evidence>
<feature type="compositionally biased region" description="Basic and acidic residues" evidence="1">
    <location>
        <begin position="1"/>
        <end position="11"/>
    </location>
</feature>
<reference evidence="2 3" key="1">
    <citation type="submission" date="2021-06" db="EMBL/GenBank/DDBJ databases">
        <title>Caerostris extrusa draft genome.</title>
        <authorList>
            <person name="Kono N."/>
            <person name="Arakawa K."/>
        </authorList>
    </citation>
    <scope>NUCLEOTIDE SEQUENCE [LARGE SCALE GENOMIC DNA]</scope>
</reference>